<sequence length="453" mass="50487">MNERSSTIGAQEPDEPTTTGLTPRAITRIAVTELFGYLNYDLHTEASDHEFSKLFILYGENGSGKTRLLQAVYHLLSPAMNRGHRKRLAELPFLRLSVAISGGCSIVVSRAKAETGDYSVYCDCPDIDAPFEVSYLVKDGEFGSDEEERRFKAFLRKLNIQIYLLSAERSFASDVLPNEDRTITHSRDHLGRIIRREYDAPEFAQPHPLTHAMSAVTEYIRGKSRRATAMGSVNANAIYSEVISSIAKVGPVVADQANLESLRMRLFELSDRSKAFAELKMIAPLKSDDLDKGLIEADVSKANLVSSVLTPYLDSIQAQLNALQPAQKLVSTLLKTANDFLIGKKLRFTIPAGLYLTSRGSTLDPTLLSSGEQHLLLMFCYVIIAQNRQTIFIIDEPEISLNIKWQSKILQSLLKLSGDAPMQFLLATHSIELISEYIEGVVRLPPYKHEDAF</sequence>
<keyword evidence="3" id="KW-0547">Nucleotide-binding</keyword>
<dbReference type="OrthoDB" id="9784297at2"/>
<accession>A0A1G7R5J3</accession>
<dbReference type="EMBL" id="LT629690">
    <property type="protein sequence ID" value="SDG06071.1"/>
    <property type="molecule type" value="Genomic_DNA"/>
</dbReference>
<name>A0A1G7R5J3_9BACT</name>
<dbReference type="Pfam" id="PF13304">
    <property type="entry name" value="AAA_21"/>
    <property type="match status" value="1"/>
</dbReference>
<evidence type="ECO:0000313" key="3">
    <source>
        <dbReference type="EMBL" id="SDG06071.1"/>
    </source>
</evidence>
<proteinExistence type="predicted"/>
<keyword evidence="3" id="KW-0067">ATP-binding</keyword>
<evidence type="ECO:0000256" key="1">
    <source>
        <dbReference type="SAM" id="MobiDB-lite"/>
    </source>
</evidence>
<keyword evidence="4" id="KW-1185">Reference proteome</keyword>
<evidence type="ECO:0000259" key="2">
    <source>
        <dbReference type="Pfam" id="PF13304"/>
    </source>
</evidence>
<dbReference type="RefSeq" id="WP_083346817.1">
    <property type="nucleotide sequence ID" value="NZ_LT629690.1"/>
</dbReference>
<dbReference type="Gene3D" id="3.40.50.300">
    <property type="entry name" value="P-loop containing nucleotide triphosphate hydrolases"/>
    <property type="match status" value="1"/>
</dbReference>
<feature type="domain" description="ATPase AAA-type core" evidence="2">
    <location>
        <begin position="54"/>
        <end position="435"/>
    </location>
</feature>
<dbReference type="SUPFAM" id="SSF52540">
    <property type="entry name" value="P-loop containing nucleoside triphosphate hydrolases"/>
    <property type="match status" value="1"/>
</dbReference>
<dbReference type="PANTHER" id="PTHR43581:SF4">
    <property type="entry name" value="ATP_GTP PHOSPHATASE"/>
    <property type="match status" value="1"/>
</dbReference>
<dbReference type="InterPro" id="IPR051396">
    <property type="entry name" value="Bact_Antivir_Def_Nuclease"/>
</dbReference>
<dbReference type="PANTHER" id="PTHR43581">
    <property type="entry name" value="ATP/GTP PHOSPHATASE"/>
    <property type="match status" value="1"/>
</dbReference>
<dbReference type="InterPro" id="IPR003959">
    <property type="entry name" value="ATPase_AAA_core"/>
</dbReference>
<dbReference type="GO" id="GO:0005524">
    <property type="term" value="F:ATP binding"/>
    <property type="evidence" value="ECO:0007669"/>
    <property type="project" value="UniProtKB-KW"/>
</dbReference>
<organism evidence="3 4">
    <name type="scientific">Terriglobus roseus</name>
    <dbReference type="NCBI Taxonomy" id="392734"/>
    <lineage>
        <taxon>Bacteria</taxon>
        <taxon>Pseudomonadati</taxon>
        <taxon>Acidobacteriota</taxon>
        <taxon>Terriglobia</taxon>
        <taxon>Terriglobales</taxon>
        <taxon>Acidobacteriaceae</taxon>
        <taxon>Terriglobus</taxon>
    </lineage>
</organism>
<feature type="region of interest" description="Disordered" evidence="1">
    <location>
        <begin position="1"/>
        <end position="23"/>
    </location>
</feature>
<evidence type="ECO:0000313" key="4">
    <source>
        <dbReference type="Proteomes" id="UP000182427"/>
    </source>
</evidence>
<dbReference type="InterPro" id="IPR027417">
    <property type="entry name" value="P-loop_NTPase"/>
</dbReference>
<protein>
    <submittedName>
        <fullName evidence="3">Predicted ATP-binding protein involved in virulence</fullName>
    </submittedName>
</protein>
<reference evidence="4" key="1">
    <citation type="submission" date="2016-10" db="EMBL/GenBank/DDBJ databases">
        <authorList>
            <person name="Varghese N."/>
            <person name="Submissions S."/>
        </authorList>
    </citation>
    <scope>NUCLEOTIDE SEQUENCE [LARGE SCALE GENOMIC DNA]</scope>
    <source>
        <strain evidence="4">GAS232</strain>
    </source>
</reference>
<gene>
    <name evidence="3" type="ORF">SAMN05444167_4144</name>
</gene>
<dbReference type="Proteomes" id="UP000182427">
    <property type="component" value="Chromosome I"/>
</dbReference>
<dbReference type="AlphaFoldDB" id="A0A1G7R5J3"/>